<evidence type="ECO:0000313" key="2">
    <source>
        <dbReference type="EMBL" id="GHO49693.1"/>
    </source>
</evidence>
<dbReference type="RefSeq" id="WP_220198804.1">
    <property type="nucleotide sequence ID" value="NZ_BNJF01000006.1"/>
</dbReference>
<dbReference type="AlphaFoldDB" id="A0A8J3MXF5"/>
<protein>
    <submittedName>
        <fullName evidence="2">Uncharacterized protein</fullName>
    </submittedName>
</protein>
<dbReference type="EMBL" id="BNJF01000006">
    <property type="protein sequence ID" value="GHO49693.1"/>
    <property type="molecule type" value="Genomic_DNA"/>
</dbReference>
<proteinExistence type="predicted"/>
<evidence type="ECO:0000313" key="3">
    <source>
        <dbReference type="Proteomes" id="UP000612362"/>
    </source>
</evidence>
<organism evidence="2 3">
    <name type="scientific">Ktedonospora formicarum</name>
    <dbReference type="NCBI Taxonomy" id="2778364"/>
    <lineage>
        <taxon>Bacteria</taxon>
        <taxon>Bacillati</taxon>
        <taxon>Chloroflexota</taxon>
        <taxon>Ktedonobacteria</taxon>
        <taxon>Ktedonobacterales</taxon>
        <taxon>Ktedonobacteraceae</taxon>
        <taxon>Ktedonospora</taxon>
    </lineage>
</organism>
<gene>
    <name evidence="2" type="ORF">KSX_78560</name>
</gene>
<feature type="region of interest" description="Disordered" evidence="1">
    <location>
        <begin position="44"/>
        <end position="93"/>
    </location>
</feature>
<comment type="caution">
    <text evidence="2">The sequence shown here is derived from an EMBL/GenBank/DDBJ whole genome shotgun (WGS) entry which is preliminary data.</text>
</comment>
<name>A0A8J3MXF5_9CHLR</name>
<sequence length="93" mass="10249">MWATASIASGIDPYTGNEEENFQLFSSRIGKIKGEHLSQELSFWKTKDTSTSEVETPSTPPIQVAEKASAGESQQKKEAPEETKEDEKPSSED</sequence>
<keyword evidence="3" id="KW-1185">Reference proteome</keyword>
<dbReference type="Proteomes" id="UP000612362">
    <property type="component" value="Unassembled WGS sequence"/>
</dbReference>
<evidence type="ECO:0000256" key="1">
    <source>
        <dbReference type="SAM" id="MobiDB-lite"/>
    </source>
</evidence>
<feature type="compositionally biased region" description="Basic and acidic residues" evidence="1">
    <location>
        <begin position="74"/>
        <end position="93"/>
    </location>
</feature>
<reference evidence="2" key="1">
    <citation type="submission" date="2020-10" db="EMBL/GenBank/DDBJ databases">
        <title>Taxonomic study of unclassified bacteria belonging to the class Ktedonobacteria.</title>
        <authorList>
            <person name="Yabe S."/>
            <person name="Wang C.M."/>
            <person name="Zheng Y."/>
            <person name="Sakai Y."/>
            <person name="Cavaletti L."/>
            <person name="Monciardini P."/>
            <person name="Donadio S."/>
        </authorList>
    </citation>
    <scope>NUCLEOTIDE SEQUENCE</scope>
    <source>
        <strain evidence="2">SOSP1-1</strain>
    </source>
</reference>
<accession>A0A8J3MXF5</accession>